<dbReference type="SUPFAM" id="SSF50331">
    <property type="entry name" value="MOP-like"/>
    <property type="match status" value="1"/>
</dbReference>
<reference evidence="3" key="1">
    <citation type="submission" date="2023-03" db="EMBL/GenBank/DDBJ databases">
        <authorList>
            <person name="Steffen K."/>
            <person name="Cardenas P."/>
        </authorList>
    </citation>
    <scope>NUCLEOTIDE SEQUENCE</scope>
</reference>
<feature type="domain" description="Transport-associated OB type 2" evidence="2">
    <location>
        <begin position="29"/>
        <end position="86"/>
    </location>
</feature>
<keyword evidence="4" id="KW-1185">Reference proteome</keyword>
<dbReference type="InterPro" id="IPR013611">
    <property type="entry name" value="Transp-assoc_OB_typ2"/>
</dbReference>
<dbReference type="InterPro" id="IPR008995">
    <property type="entry name" value="Mo/tungstate-bd_C_term_dom"/>
</dbReference>
<dbReference type="Pfam" id="PF08402">
    <property type="entry name" value="TOBE_2"/>
    <property type="match status" value="1"/>
</dbReference>
<evidence type="ECO:0000259" key="2">
    <source>
        <dbReference type="Pfam" id="PF08402"/>
    </source>
</evidence>
<dbReference type="InterPro" id="IPR012340">
    <property type="entry name" value="NA-bd_OB-fold"/>
</dbReference>
<proteinExistence type="predicted"/>
<evidence type="ECO:0000256" key="1">
    <source>
        <dbReference type="SAM" id="MobiDB-lite"/>
    </source>
</evidence>
<name>A0AA35XI26_GEOBA</name>
<dbReference type="GO" id="GO:0043190">
    <property type="term" value="C:ATP-binding cassette (ABC) transporter complex"/>
    <property type="evidence" value="ECO:0007669"/>
    <property type="project" value="InterPro"/>
</dbReference>
<feature type="region of interest" description="Disordered" evidence="1">
    <location>
        <begin position="80"/>
        <end position="111"/>
    </location>
</feature>
<comment type="caution">
    <text evidence="3">The sequence shown here is derived from an EMBL/GenBank/DDBJ whole genome shotgun (WGS) entry which is preliminary data.</text>
</comment>
<dbReference type="Gene3D" id="2.40.50.140">
    <property type="entry name" value="Nucleic acid-binding proteins"/>
    <property type="match status" value="1"/>
</dbReference>
<evidence type="ECO:0000313" key="3">
    <source>
        <dbReference type="EMBL" id="CAI8053141.1"/>
    </source>
</evidence>
<dbReference type="GO" id="GO:0022857">
    <property type="term" value="F:transmembrane transporter activity"/>
    <property type="evidence" value="ECO:0007669"/>
    <property type="project" value="InterPro"/>
</dbReference>
<keyword evidence="3" id="KW-0067">ATP-binding</keyword>
<keyword evidence="3" id="KW-0547">Nucleotide-binding</keyword>
<dbReference type="AlphaFoldDB" id="A0AA35XI26"/>
<evidence type="ECO:0000313" key="4">
    <source>
        <dbReference type="Proteomes" id="UP001174909"/>
    </source>
</evidence>
<feature type="compositionally biased region" description="Low complexity" evidence="1">
    <location>
        <begin position="82"/>
        <end position="93"/>
    </location>
</feature>
<dbReference type="Gene3D" id="2.40.50.100">
    <property type="match status" value="1"/>
</dbReference>
<feature type="compositionally biased region" description="Basic and acidic residues" evidence="1">
    <location>
        <begin position="102"/>
        <end position="111"/>
    </location>
</feature>
<dbReference type="GO" id="GO:0005524">
    <property type="term" value="F:ATP binding"/>
    <property type="evidence" value="ECO:0007669"/>
    <property type="project" value="UniProtKB-KW"/>
</dbReference>
<sequence length="111" mass="11586">MRGEAADGVVRIGGAEAAVAGTVSGAVTVGIRPEDLLPDGAAEEGRLRARVTLVEPMGADTLVFCVTDEDQEITVRLPRYTAARGGDARAQPARGRRPPVRPGDRGPIELN</sequence>
<dbReference type="EMBL" id="CASHTH010004073">
    <property type="protein sequence ID" value="CAI8053141.1"/>
    <property type="molecule type" value="Genomic_DNA"/>
</dbReference>
<gene>
    <name evidence="3" type="ORF">GBAR_LOCUS29060</name>
</gene>
<dbReference type="Proteomes" id="UP001174909">
    <property type="component" value="Unassembled WGS sequence"/>
</dbReference>
<accession>A0AA35XI26</accession>
<protein>
    <submittedName>
        <fullName evidence="3">Sn-glycerol-3-phosphate import ATP-binding protein UgpC</fullName>
    </submittedName>
</protein>
<organism evidence="3 4">
    <name type="scientific">Geodia barretti</name>
    <name type="common">Barrett's horny sponge</name>
    <dbReference type="NCBI Taxonomy" id="519541"/>
    <lineage>
        <taxon>Eukaryota</taxon>
        <taxon>Metazoa</taxon>
        <taxon>Porifera</taxon>
        <taxon>Demospongiae</taxon>
        <taxon>Heteroscleromorpha</taxon>
        <taxon>Tetractinellida</taxon>
        <taxon>Astrophorina</taxon>
        <taxon>Geodiidae</taxon>
        <taxon>Geodia</taxon>
    </lineage>
</organism>